<dbReference type="Proteomes" id="UP000225706">
    <property type="component" value="Unassembled WGS sequence"/>
</dbReference>
<dbReference type="Gene3D" id="3.40.50.1110">
    <property type="entry name" value="SGNH hydrolase"/>
    <property type="match status" value="1"/>
</dbReference>
<dbReference type="InterPro" id="IPR013830">
    <property type="entry name" value="SGNH_hydro"/>
</dbReference>
<evidence type="ECO:0000259" key="2">
    <source>
        <dbReference type="Pfam" id="PF14291"/>
    </source>
</evidence>
<feature type="domain" description="DUF4371" evidence="2">
    <location>
        <begin position="64"/>
        <end position="212"/>
    </location>
</feature>
<dbReference type="PANTHER" id="PTHR46289:SF16">
    <property type="entry name" value="52 KDA REPRESSOR OF THE INHIBITOR OF THE PROTEIN KINASE"/>
    <property type="match status" value="1"/>
</dbReference>
<proteinExistence type="predicted"/>
<dbReference type="OrthoDB" id="7205626at2759"/>
<evidence type="ECO:0000313" key="4">
    <source>
        <dbReference type="Proteomes" id="UP000225706"/>
    </source>
</evidence>
<dbReference type="STRING" id="50429.A0A2B4SYX1"/>
<dbReference type="InterPro" id="IPR052958">
    <property type="entry name" value="IFN-induced_PKR_regulator"/>
</dbReference>
<feature type="domain" description="SGNH hydrolase-type esterase" evidence="1">
    <location>
        <begin position="423"/>
        <end position="549"/>
    </location>
</feature>
<dbReference type="Pfam" id="PF13472">
    <property type="entry name" value="Lipase_GDSL_2"/>
    <property type="match status" value="1"/>
</dbReference>
<protein>
    <submittedName>
        <fullName evidence="3">Zinc finger MYM-type protein 1</fullName>
    </submittedName>
</protein>
<reference evidence="4" key="1">
    <citation type="journal article" date="2017" name="bioRxiv">
        <title>Comparative analysis of the genomes of Stylophora pistillata and Acropora digitifera provides evidence for extensive differences between species of corals.</title>
        <authorList>
            <person name="Voolstra C.R."/>
            <person name="Li Y."/>
            <person name="Liew Y.J."/>
            <person name="Baumgarten S."/>
            <person name="Zoccola D."/>
            <person name="Flot J.-F."/>
            <person name="Tambutte S."/>
            <person name="Allemand D."/>
            <person name="Aranda M."/>
        </authorList>
    </citation>
    <scope>NUCLEOTIDE SEQUENCE [LARGE SCALE GENOMIC DNA]</scope>
</reference>
<dbReference type="InterPro" id="IPR012337">
    <property type="entry name" value="RNaseH-like_sf"/>
</dbReference>
<comment type="caution">
    <text evidence="3">The sequence shown here is derived from an EMBL/GenBank/DDBJ whole genome shotgun (WGS) entry which is preliminary data.</text>
</comment>
<evidence type="ECO:0000313" key="3">
    <source>
        <dbReference type="EMBL" id="PFX33772.1"/>
    </source>
</evidence>
<keyword evidence="4" id="KW-1185">Reference proteome</keyword>
<evidence type="ECO:0000259" key="1">
    <source>
        <dbReference type="Pfam" id="PF13472"/>
    </source>
</evidence>
<dbReference type="InterPro" id="IPR025398">
    <property type="entry name" value="DUF4371"/>
</dbReference>
<dbReference type="EMBL" id="LSMT01000009">
    <property type="protein sequence ID" value="PFX33772.1"/>
    <property type="molecule type" value="Genomic_DNA"/>
</dbReference>
<gene>
    <name evidence="3" type="primary">ZMYM1</name>
    <name evidence="3" type="ORF">AWC38_SpisGene1317</name>
</gene>
<dbReference type="PANTHER" id="PTHR46289">
    <property type="entry name" value="52 KDA REPRESSOR OF THE INHIBITOR OF THE PROTEIN KINASE-LIKE PROTEIN-RELATED"/>
    <property type="match status" value="1"/>
</dbReference>
<name>A0A2B4SYX1_STYPI</name>
<sequence>MIATKSFVNSVENPEQNVNNRIDDEKRKNIIRNRHIVKCVSKAILFCGRQCIAPLGDNEVLNEDSRGNTGNFLAALQMIANHDDILKQHLDNIQLSSSNITYMSPLIENEIIEIIGQDMILKNLLEEIKAAKLYSIMADEVTNHNKEQLALGARFIDKNNDVREDFIAFIHLPRITGEVIGETIVSTLQGLGLEIVNVRGQGYDGAANMSSDNVGVQRRIRERSPKAVYVHCSGHCPSLVISHSCALPQFRNVIDKLKRCYLYFLGSPTREGLLQSIITKAIPKASSRKGLIDMCRTRWAARHTAYTYFYQAYPYVIAALKNISCGANHEMCGDEYQDAAWDRKSKDDAVALLASLATFDFLVSLLVLYEFLCHLSGVTVKLQGQSIDIIKAYQEIAGVKRTYNERASKMDEEFAHVYKQGWQLGKEVGHRVVVKSFAGATTSDMSHYVKPTLDKKPDQIILHAGTNDLGKLSPSEIADNIVDLAREIESSTDAQVIISELVTRSDLSDSGDVDAVNKRLRKFCNQRQWHFILHDDIHSTDLNRGGLHLGETDLSVLAPGLLCLVQSMLCDRTGPDLPNADEIINTYKGDPPSPEFLRQELLRFQIRYSLKPKEDRPNTAAKALKECNDDLFPNIYALLKICATIPATSCEYEEVRVL</sequence>
<dbReference type="AlphaFoldDB" id="A0A2B4SYX1"/>
<organism evidence="3 4">
    <name type="scientific">Stylophora pistillata</name>
    <name type="common">Smooth cauliflower coral</name>
    <dbReference type="NCBI Taxonomy" id="50429"/>
    <lineage>
        <taxon>Eukaryota</taxon>
        <taxon>Metazoa</taxon>
        <taxon>Cnidaria</taxon>
        <taxon>Anthozoa</taxon>
        <taxon>Hexacorallia</taxon>
        <taxon>Scleractinia</taxon>
        <taxon>Astrocoeniina</taxon>
        <taxon>Pocilloporidae</taxon>
        <taxon>Stylophora</taxon>
    </lineage>
</organism>
<dbReference type="Pfam" id="PF14291">
    <property type="entry name" value="DUF4371"/>
    <property type="match status" value="1"/>
</dbReference>
<dbReference type="SUPFAM" id="SSF53098">
    <property type="entry name" value="Ribonuclease H-like"/>
    <property type="match status" value="1"/>
</dbReference>
<accession>A0A2B4SYX1</accession>
<dbReference type="SUPFAM" id="SSF52266">
    <property type="entry name" value="SGNH hydrolase"/>
    <property type="match status" value="1"/>
</dbReference>
<dbReference type="InterPro" id="IPR036514">
    <property type="entry name" value="SGNH_hydro_sf"/>
</dbReference>